<evidence type="ECO:0000259" key="1">
    <source>
        <dbReference type="PROSITE" id="PS51447"/>
    </source>
</evidence>
<dbReference type="PANTHER" id="PTHR11538:SF26">
    <property type="entry name" value="FERREDOXIN-FOLD ANTICODON-BINDING DOMAIN-CONTAINING PROTEIN 1"/>
    <property type="match status" value="1"/>
</dbReference>
<name>A0A224YRU0_9ACAR</name>
<dbReference type="InterPro" id="IPR019446">
    <property type="entry name" value="BMT5-like"/>
</dbReference>
<dbReference type="Pfam" id="PF03147">
    <property type="entry name" value="FDX-ACB"/>
    <property type="match status" value="1"/>
</dbReference>
<dbReference type="PANTHER" id="PTHR11538">
    <property type="entry name" value="PHENYLALANYL-TRNA SYNTHETASE"/>
    <property type="match status" value="1"/>
</dbReference>
<dbReference type="InterPro" id="IPR005121">
    <property type="entry name" value="Fdx_antiC-bd"/>
</dbReference>
<evidence type="ECO:0000313" key="2">
    <source>
        <dbReference type="EMBL" id="MAA20327.1"/>
    </source>
</evidence>
<dbReference type="PROSITE" id="PS51447">
    <property type="entry name" value="FDX_ACB"/>
    <property type="match status" value="1"/>
</dbReference>
<dbReference type="GO" id="GO:0070042">
    <property type="term" value="F:rRNA (uridine-N3-)-methyltransferase activity"/>
    <property type="evidence" value="ECO:0007669"/>
    <property type="project" value="InterPro"/>
</dbReference>
<dbReference type="InterPro" id="IPR036690">
    <property type="entry name" value="Fdx_antiC-bd_sf"/>
</dbReference>
<dbReference type="EMBL" id="GFPF01009181">
    <property type="protein sequence ID" value="MAA20327.1"/>
    <property type="molecule type" value="Transcribed_RNA"/>
</dbReference>
<sequence>MVCLHVGEGDFSFVLAWLSQHPEDQLVASCPHGCSDEARANVHKLTAMGVRVLMDVDARHLHEHPWVSRCTQLSEIVFNFPHVGGKMKIHENRKLLRDFFLSAGRVLRPGCLVRVALCRGQGGTPAESHVRCPGDTWQVVEMAAPGGFILHQVVPFCAPAGYTPRGYRGGAKGFHTEGALTHVFCLVGSAIPVLPSAAQSCAECNLLATRIRSLMAADKTLLGRTVLHLAKMLELGVGDLITSWAAQEDVSAAGAAWRCRLKRSHTCSPTKPPFSHILDIDINDPARLRDVLCSLQDICGHDLTFQAFSSLQDSVDTEGWHTYCRGLLVATLTYQTPLNSPTSEISVGKNLISSLTFRSASIEENSCSLQASACNLLSDCFRSLNLDDITLRPCKISIRIELLSLASSSLGDWRLLLPQLGPRPLFPTASFTHDLSFWLGEGFDQDRFMMFILNRVGDLLRSMELIDDYLDAKTGRRSQCYRLCYQSLWKALSQEAARDFHLALGVDVSQALPVTVR</sequence>
<dbReference type="SMART" id="SM00896">
    <property type="entry name" value="FDX-ACB"/>
    <property type="match status" value="1"/>
</dbReference>
<dbReference type="Gene3D" id="3.30.70.380">
    <property type="entry name" value="Ferrodoxin-fold anticodon-binding domain"/>
    <property type="match status" value="1"/>
</dbReference>
<dbReference type="SUPFAM" id="SSF54991">
    <property type="entry name" value="Anticodon-binding domain of PheRS"/>
    <property type="match status" value="1"/>
</dbReference>
<proteinExistence type="predicted"/>
<feature type="domain" description="FDX-ACB" evidence="1">
    <location>
        <begin position="426"/>
        <end position="517"/>
    </location>
</feature>
<dbReference type="GO" id="GO:0005737">
    <property type="term" value="C:cytoplasm"/>
    <property type="evidence" value="ECO:0007669"/>
    <property type="project" value="TreeGrafter"/>
</dbReference>
<accession>A0A224YRU0</accession>
<dbReference type="AlphaFoldDB" id="A0A224YRU0"/>
<protein>
    <submittedName>
        <fullName evidence="2">Intrinsic to endoplasmic reticulum membrane</fullName>
    </submittedName>
</protein>
<dbReference type="Pfam" id="PF10354">
    <property type="entry name" value="BMT5-like"/>
    <property type="match status" value="1"/>
</dbReference>
<organism evidence="2">
    <name type="scientific">Rhipicephalus zambeziensis</name>
    <dbReference type="NCBI Taxonomy" id="60191"/>
    <lineage>
        <taxon>Eukaryota</taxon>
        <taxon>Metazoa</taxon>
        <taxon>Ecdysozoa</taxon>
        <taxon>Arthropoda</taxon>
        <taxon>Chelicerata</taxon>
        <taxon>Arachnida</taxon>
        <taxon>Acari</taxon>
        <taxon>Parasitiformes</taxon>
        <taxon>Ixodida</taxon>
        <taxon>Ixodoidea</taxon>
        <taxon>Ixodidae</taxon>
        <taxon>Rhipicephalinae</taxon>
        <taxon>Rhipicephalus</taxon>
        <taxon>Rhipicephalus</taxon>
    </lineage>
</organism>
<dbReference type="GO" id="GO:0070475">
    <property type="term" value="P:rRNA base methylation"/>
    <property type="evidence" value="ECO:0007669"/>
    <property type="project" value="InterPro"/>
</dbReference>
<reference evidence="2" key="1">
    <citation type="journal article" date="2017" name="Parasit. Vectors">
        <title>Sialotranscriptomics of Rhipicephalus zambeziensis reveals intricate expression profiles of secretory proteins and suggests tight temporal transcriptional regulation during blood-feeding.</title>
        <authorList>
            <person name="de Castro M.H."/>
            <person name="de Klerk D."/>
            <person name="Pienaar R."/>
            <person name="Rees D.J.G."/>
            <person name="Mans B.J."/>
        </authorList>
    </citation>
    <scope>NUCLEOTIDE SEQUENCE</scope>
    <source>
        <tissue evidence="2">Salivary glands</tissue>
    </source>
</reference>